<dbReference type="Proteomes" id="UP000887569">
    <property type="component" value="Unplaced"/>
</dbReference>
<evidence type="ECO:0000313" key="2">
    <source>
        <dbReference type="WBParaSite" id="PgR350_g006_t01"/>
    </source>
</evidence>
<sequence>MDNTSVYGTEDAGGSMWPRGAMDNASVYGTEDCRFTHGTLCDPKIVKQRETVCGGVAQWTTRRSMEPKIAEHEKVWPRGAMDNASVYGTEDCRIPLNRKQYVTRNSFKEHEKMWPRGAMDNASVYGTEDCRFESCRGRVDIIQAQALL</sequence>
<proteinExistence type="predicted"/>
<dbReference type="AlphaFoldDB" id="A0A915CKK1"/>
<name>A0A915CKK1_PARUN</name>
<protein>
    <submittedName>
        <fullName evidence="2">Uncharacterized protein</fullName>
    </submittedName>
</protein>
<evidence type="ECO:0000313" key="1">
    <source>
        <dbReference type="Proteomes" id="UP000887569"/>
    </source>
</evidence>
<organism evidence="1 2">
    <name type="scientific">Parascaris univalens</name>
    <name type="common">Nematode worm</name>
    <dbReference type="NCBI Taxonomy" id="6257"/>
    <lineage>
        <taxon>Eukaryota</taxon>
        <taxon>Metazoa</taxon>
        <taxon>Ecdysozoa</taxon>
        <taxon>Nematoda</taxon>
        <taxon>Chromadorea</taxon>
        <taxon>Rhabditida</taxon>
        <taxon>Spirurina</taxon>
        <taxon>Ascaridomorpha</taxon>
        <taxon>Ascaridoidea</taxon>
        <taxon>Ascarididae</taxon>
        <taxon>Parascaris</taxon>
    </lineage>
</organism>
<accession>A0A915CKK1</accession>
<keyword evidence="1" id="KW-1185">Reference proteome</keyword>
<dbReference type="WBParaSite" id="PgR350_g006_t01">
    <property type="protein sequence ID" value="PgR350_g006_t01"/>
    <property type="gene ID" value="PgR350_g006"/>
</dbReference>
<reference evidence="2" key="1">
    <citation type="submission" date="2022-11" db="UniProtKB">
        <authorList>
            <consortium name="WormBaseParasite"/>
        </authorList>
    </citation>
    <scope>IDENTIFICATION</scope>
</reference>